<dbReference type="AlphaFoldDB" id="A0A644Y6V7"/>
<comment type="caution">
    <text evidence="2">The sequence shown here is derived from an EMBL/GenBank/DDBJ whole genome shotgun (WGS) entry which is preliminary data.</text>
</comment>
<gene>
    <name evidence="2" type="ORF">SDC9_70152</name>
</gene>
<dbReference type="EMBL" id="VSSQ01004087">
    <property type="protein sequence ID" value="MPM23678.1"/>
    <property type="molecule type" value="Genomic_DNA"/>
</dbReference>
<dbReference type="Gene3D" id="2.30.30.320">
    <property type="entry name" value="DUF1653-like domain"/>
    <property type="match status" value="1"/>
</dbReference>
<organism evidence="2">
    <name type="scientific">bioreactor metagenome</name>
    <dbReference type="NCBI Taxonomy" id="1076179"/>
    <lineage>
        <taxon>unclassified sequences</taxon>
        <taxon>metagenomes</taxon>
        <taxon>ecological metagenomes</taxon>
    </lineage>
</organism>
<proteinExistence type="predicted"/>
<dbReference type="InterPro" id="IPR037135">
    <property type="entry name" value="DUF1653-like_dom_sf"/>
</dbReference>
<dbReference type="Pfam" id="PF07866">
    <property type="entry name" value="DUF1653"/>
    <property type="match status" value="1"/>
</dbReference>
<reference evidence="2" key="1">
    <citation type="submission" date="2019-08" db="EMBL/GenBank/DDBJ databases">
        <authorList>
            <person name="Kucharzyk K."/>
            <person name="Murdoch R.W."/>
            <person name="Higgins S."/>
            <person name="Loffler F."/>
        </authorList>
    </citation>
    <scope>NUCLEOTIDE SEQUENCE</scope>
</reference>
<name>A0A644Y6V7_9ZZZZ</name>
<accession>A0A644Y6V7</accession>
<sequence length="112" mass="13632">MRDLKYPAIYKHFKNKYYAVMGICKYIENKDNSKDLKVLKAFHTELNSLIEIYIKDDEYFHSNDKDLTLVLYKALYDDKGIYARPIEMFLSEVDNDKYPEVLQKYRFELFKY</sequence>
<evidence type="ECO:0000313" key="2">
    <source>
        <dbReference type="EMBL" id="MPM23678.1"/>
    </source>
</evidence>
<dbReference type="InterPro" id="IPR023387">
    <property type="entry name" value="DUF1653-like_dom"/>
</dbReference>
<feature type="domain" description="DUF1653" evidence="1">
    <location>
        <begin position="61"/>
        <end position="108"/>
    </location>
</feature>
<protein>
    <recommendedName>
        <fullName evidence="1">DUF1653 domain-containing protein</fullName>
    </recommendedName>
</protein>
<evidence type="ECO:0000259" key="1">
    <source>
        <dbReference type="Pfam" id="PF07866"/>
    </source>
</evidence>